<feature type="region of interest" description="Disordered" evidence="1">
    <location>
        <begin position="118"/>
        <end position="137"/>
    </location>
</feature>
<accession>A0A6I6USI1</accession>
<reference evidence="2 3" key="1">
    <citation type="submission" date="2019-06" db="EMBL/GenBank/DDBJ databases">
        <title>An operon consisting of a P-type ATPase gene and a transcriptional regular gene given the different cadmium resistance in Bacillus vietamensis 151-6 and Bacillus marisflavi 151-25.</title>
        <authorList>
            <person name="Yu X."/>
        </authorList>
    </citation>
    <scope>NUCLEOTIDE SEQUENCE [LARGE SCALE GENOMIC DNA]</scope>
    <source>
        <strain evidence="2 3">151-6</strain>
    </source>
</reference>
<proteinExistence type="predicted"/>
<dbReference type="PROSITE" id="PS51257">
    <property type="entry name" value="PROKAR_LIPOPROTEIN"/>
    <property type="match status" value="1"/>
</dbReference>
<dbReference type="AlphaFoldDB" id="A0A6I6USI1"/>
<evidence type="ECO:0000313" key="2">
    <source>
        <dbReference type="EMBL" id="QHE62471.1"/>
    </source>
</evidence>
<dbReference type="EMBL" id="CP047394">
    <property type="protein sequence ID" value="QHE62471.1"/>
    <property type="molecule type" value="Genomic_DNA"/>
</dbReference>
<evidence type="ECO:0000256" key="1">
    <source>
        <dbReference type="SAM" id="MobiDB-lite"/>
    </source>
</evidence>
<dbReference type="Proteomes" id="UP000465062">
    <property type="component" value="Chromosome"/>
</dbReference>
<evidence type="ECO:0000313" key="3">
    <source>
        <dbReference type="Proteomes" id="UP000465062"/>
    </source>
</evidence>
<organism evidence="2 3">
    <name type="scientific">Rossellomorea vietnamensis</name>
    <dbReference type="NCBI Taxonomy" id="218284"/>
    <lineage>
        <taxon>Bacteria</taxon>
        <taxon>Bacillati</taxon>
        <taxon>Bacillota</taxon>
        <taxon>Bacilli</taxon>
        <taxon>Bacillales</taxon>
        <taxon>Bacillaceae</taxon>
        <taxon>Rossellomorea</taxon>
    </lineage>
</organism>
<sequence>MNQLRILTLILFLLSLVIAGCSNNEVERNEAFENALSSLVENQQNKEIEIHSIADFKWDKAYLFQPYTTQANIEKKLGVEYKDPSNINSRDDIYLLVFLNEGKVVQYAEINRQKGNFSTGGKEYLSPSEDELKSERQ</sequence>
<protein>
    <recommendedName>
        <fullName evidence="4">Lipoprotein</fullName>
    </recommendedName>
</protein>
<name>A0A6I6USI1_9BACI</name>
<gene>
    <name evidence="2" type="ORF">FHE72_16690</name>
</gene>
<dbReference type="KEGG" id="bvq:FHE72_16690"/>
<dbReference type="RefSeq" id="WP_159362384.1">
    <property type="nucleotide sequence ID" value="NZ_CP047394.1"/>
</dbReference>
<evidence type="ECO:0008006" key="4">
    <source>
        <dbReference type="Google" id="ProtNLM"/>
    </source>
</evidence>